<name>A0A2G9UBU6_TELCI</name>
<evidence type="ECO:0000313" key="3">
    <source>
        <dbReference type="Proteomes" id="UP000230423"/>
    </source>
</evidence>
<dbReference type="Pfam" id="PF04006">
    <property type="entry name" value="Mpp10"/>
    <property type="match status" value="1"/>
</dbReference>
<accession>A0A2G9UBU6</accession>
<feature type="region of interest" description="Disordered" evidence="1">
    <location>
        <begin position="184"/>
        <end position="294"/>
    </location>
</feature>
<dbReference type="AlphaFoldDB" id="A0A2G9UBU6"/>
<organism evidence="2 3">
    <name type="scientific">Teladorsagia circumcincta</name>
    <name type="common">Brown stomach worm</name>
    <name type="synonym">Ostertagia circumcincta</name>
    <dbReference type="NCBI Taxonomy" id="45464"/>
    <lineage>
        <taxon>Eukaryota</taxon>
        <taxon>Metazoa</taxon>
        <taxon>Ecdysozoa</taxon>
        <taxon>Nematoda</taxon>
        <taxon>Chromadorea</taxon>
        <taxon>Rhabditida</taxon>
        <taxon>Rhabditina</taxon>
        <taxon>Rhabditomorpha</taxon>
        <taxon>Strongyloidea</taxon>
        <taxon>Trichostrongylidae</taxon>
        <taxon>Teladorsagia</taxon>
    </lineage>
</organism>
<dbReference type="GO" id="GO:0005732">
    <property type="term" value="C:sno(s)RNA-containing ribonucleoprotein complex"/>
    <property type="evidence" value="ECO:0007669"/>
    <property type="project" value="InterPro"/>
</dbReference>
<proteinExistence type="predicted"/>
<gene>
    <name evidence="2" type="ORF">TELCIR_10534</name>
</gene>
<feature type="compositionally biased region" description="Basic and acidic residues" evidence="1">
    <location>
        <begin position="213"/>
        <end position="229"/>
    </location>
</feature>
<feature type="region of interest" description="Disordered" evidence="1">
    <location>
        <begin position="25"/>
        <end position="102"/>
    </location>
</feature>
<dbReference type="GO" id="GO:0006364">
    <property type="term" value="P:rRNA processing"/>
    <property type="evidence" value="ECO:0007669"/>
    <property type="project" value="InterPro"/>
</dbReference>
<feature type="compositionally biased region" description="Acidic residues" evidence="1">
    <location>
        <begin position="257"/>
        <end position="273"/>
    </location>
</feature>
<protein>
    <submittedName>
        <fullName evidence="2">Uncharacterized protein</fullName>
    </submittedName>
</protein>
<dbReference type="Proteomes" id="UP000230423">
    <property type="component" value="Unassembled WGS sequence"/>
</dbReference>
<dbReference type="GO" id="GO:0034457">
    <property type="term" value="C:Mpp10 complex"/>
    <property type="evidence" value="ECO:0007669"/>
    <property type="project" value="InterPro"/>
</dbReference>
<evidence type="ECO:0000313" key="2">
    <source>
        <dbReference type="EMBL" id="PIO67706.1"/>
    </source>
</evidence>
<feature type="compositionally biased region" description="Acidic residues" evidence="1">
    <location>
        <begin position="29"/>
        <end position="85"/>
    </location>
</feature>
<sequence length="294" mass="33631">MPVNSLPASAEEFALHLLELDVQLKEDMASSEDEYLGDEDEEMNEDEEDHEENEADSLNLNDEDLKDLEHEMDEMREEEEDDDDYEKAKESSKPHKKYPKSAVDDKFFSLAEMAAFLDEQDRMEGTGPSVLDTVDLKEDMASSEDEYLGDEDEEMNEDEEDHEENEADLLNLNLAEMAAFLDEQDRMEGTGPSVLDTVDDSETAPADYGYEDFFGRKDTIEERESANQKERKKKRSADEKGLRNKKKSVRFAMDVEERQEEDGNEELAEEEPSEISQGPVLLGEGKNPNNRNLT</sequence>
<feature type="compositionally biased region" description="Acidic residues" evidence="1">
    <location>
        <begin position="141"/>
        <end position="165"/>
    </location>
</feature>
<keyword evidence="3" id="KW-1185">Reference proteome</keyword>
<feature type="region of interest" description="Disordered" evidence="1">
    <location>
        <begin position="119"/>
        <end position="165"/>
    </location>
</feature>
<reference evidence="2 3" key="1">
    <citation type="submission" date="2015-09" db="EMBL/GenBank/DDBJ databases">
        <title>Draft genome of the parasitic nematode Teladorsagia circumcincta isolate WARC Sus (inbred).</title>
        <authorList>
            <person name="Mitreva M."/>
        </authorList>
    </citation>
    <scope>NUCLEOTIDE SEQUENCE [LARGE SCALE GENOMIC DNA]</scope>
    <source>
        <strain evidence="2 3">S</strain>
    </source>
</reference>
<dbReference type="OrthoDB" id="445326at2759"/>
<evidence type="ECO:0000256" key="1">
    <source>
        <dbReference type="SAM" id="MobiDB-lite"/>
    </source>
</evidence>
<dbReference type="EMBL" id="KZ347445">
    <property type="protein sequence ID" value="PIO67706.1"/>
    <property type="molecule type" value="Genomic_DNA"/>
</dbReference>
<dbReference type="InterPro" id="IPR012173">
    <property type="entry name" value="Mpp10"/>
</dbReference>